<dbReference type="Pfam" id="PF06985">
    <property type="entry name" value="HET"/>
    <property type="match status" value="1"/>
</dbReference>
<organism evidence="3 4">
    <name type="scientific">Melanomma pulvis-pyrius CBS 109.77</name>
    <dbReference type="NCBI Taxonomy" id="1314802"/>
    <lineage>
        <taxon>Eukaryota</taxon>
        <taxon>Fungi</taxon>
        <taxon>Dikarya</taxon>
        <taxon>Ascomycota</taxon>
        <taxon>Pezizomycotina</taxon>
        <taxon>Dothideomycetes</taxon>
        <taxon>Pleosporomycetidae</taxon>
        <taxon>Pleosporales</taxon>
        <taxon>Melanommataceae</taxon>
        <taxon>Melanomma</taxon>
    </lineage>
</organism>
<dbReference type="AlphaFoldDB" id="A0A6A6WXP5"/>
<dbReference type="Proteomes" id="UP000799757">
    <property type="component" value="Unassembled WGS sequence"/>
</dbReference>
<feature type="domain" description="Heterokaryon incompatibility" evidence="2">
    <location>
        <begin position="67"/>
        <end position="217"/>
    </location>
</feature>
<sequence>MALSKLTRSWLHECIANHEECNYSKASSQLIEDHETSLPTRLLEVRGDPNAPSVRLIQTTEGMKGRYCALSHCWGTNQQRPLQTTLANLQAHLDGIAFDCLPKTFSDALTLACSIGIGYVWIDSLCIIQDDRNDWDRESQTMGALYEKAVLVIAAAGSNNCTEGLFISNRPAPVTLKVPYVISDGSTHGSFNVALSAEGELRPGNGPLRLRAWAAQEWYLSRRMGFFMPGGLTWRCRRESVDELGNHRDLVIYDHDSWSSFLDDYSSKALTVVSDRLPAIQGIVNEMQKTKDSRFLYGIWEDQLIEQLLWRAYPKSGDRDRLVDLPSWCWASTGTEKLWLPHTRNEELLSIPQTVKIGDTGCLTVPGTLIRPIYGENEISTCCTTKMFEQIRIRQEMLLGLGNIEVTMLPGYSDDKHPSFLVFDQHHPRSIIGYAVFDEKEVITNALCFLLGTTTRKTTDPMSFHFKAEAPKSETSQTTRSHSEDMSLPEADDMDLEAIGDPSNVPTIHSQPQTPEEQISSDIPMSDEELDAFDSDESEDREPYLSECTSDCIDLFQAAPSDHVYWALLLEQIGSEARFRRVGAAMLYPRVMDVKKEDLTEFEII</sequence>
<reference evidence="3" key="1">
    <citation type="journal article" date="2020" name="Stud. Mycol.">
        <title>101 Dothideomycetes genomes: a test case for predicting lifestyles and emergence of pathogens.</title>
        <authorList>
            <person name="Haridas S."/>
            <person name="Albert R."/>
            <person name="Binder M."/>
            <person name="Bloem J."/>
            <person name="Labutti K."/>
            <person name="Salamov A."/>
            <person name="Andreopoulos B."/>
            <person name="Baker S."/>
            <person name="Barry K."/>
            <person name="Bills G."/>
            <person name="Bluhm B."/>
            <person name="Cannon C."/>
            <person name="Castanera R."/>
            <person name="Culley D."/>
            <person name="Daum C."/>
            <person name="Ezra D."/>
            <person name="Gonzalez J."/>
            <person name="Henrissat B."/>
            <person name="Kuo A."/>
            <person name="Liang C."/>
            <person name="Lipzen A."/>
            <person name="Lutzoni F."/>
            <person name="Magnuson J."/>
            <person name="Mondo S."/>
            <person name="Nolan M."/>
            <person name="Ohm R."/>
            <person name="Pangilinan J."/>
            <person name="Park H.-J."/>
            <person name="Ramirez L."/>
            <person name="Alfaro M."/>
            <person name="Sun H."/>
            <person name="Tritt A."/>
            <person name="Yoshinaga Y."/>
            <person name="Zwiers L.-H."/>
            <person name="Turgeon B."/>
            <person name="Goodwin S."/>
            <person name="Spatafora J."/>
            <person name="Crous P."/>
            <person name="Grigoriev I."/>
        </authorList>
    </citation>
    <scope>NUCLEOTIDE SEQUENCE</scope>
    <source>
        <strain evidence="3">CBS 109.77</strain>
    </source>
</reference>
<keyword evidence="4" id="KW-1185">Reference proteome</keyword>
<accession>A0A6A6WXP5</accession>
<evidence type="ECO:0000313" key="4">
    <source>
        <dbReference type="Proteomes" id="UP000799757"/>
    </source>
</evidence>
<dbReference type="PANTHER" id="PTHR33112">
    <property type="entry name" value="DOMAIN PROTEIN, PUTATIVE-RELATED"/>
    <property type="match status" value="1"/>
</dbReference>
<gene>
    <name evidence="3" type="ORF">K505DRAFT_420926</name>
</gene>
<dbReference type="PANTHER" id="PTHR33112:SF10">
    <property type="entry name" value="TOL"/>
    <property type="match status" value="1"/>
</dbReference>
<evidence type="ECO:0000313" key="3">
    <source>
        <dbReference type="EMBL" id="KAF2788725.1"/>
    </source>
</evidence>
<name>A0A6A6WXP5_9PLEO</name>
<dbReference type="InterPro" id="IPR010730">
    <property type="entry name" value="HET"/>
</dbReference>
<evidence type="ECO:0000256" key="1">
    <source>
        <dbReference type="SAM" id="MobiDB-lite"/>
    </source>
</evidence>
<feature type="region of interest" description="Disordered" evidence="1">
    <location>
        <begin position="464"/>
        <end position="523"/>
    </location>
</feature>
<evidence type="ECO:0000259" key="2">
    <source>
        <dbReference type="Pfam" id="PF06985"/>
    </source>
</evidence>
<proteinExistence type="predicted"/>
<protein>
    <submittedName>
        <fullName evidence="3">HET-domain-containing protein</fullName>
    </submittedName>
</protein>
<dbReference type="EMBL" id="MU002192">
    <property type="protein sequence ID" value="KAF2788725.1"/>
    <property type="molecule type" value="Genomic_DNA"/>
</dbReference>
<dbReference type="OrthoDB" id="5347061at2759"/>
<feature type="compositionally biased region" description="Polar residues" evidence="1">
    <location>
        <begin position="504"/>
        <end position="523"/>
    </location>
</feature>